<evidence type="ECO:0000313" key="6">
    <source>
        <dbReference type="Proteomes" id="UP000000771"/>
    </source>
</evidence>
<evidence type="ECO:0000313" key="5">
    <source>
        <dbReference type="EMBL" id="ACU53864.1"/>
    </source>
</evidence>
<evidence type="ECO:0000256" key="1">
    <source>
        <dbReference type="ARBA" id="ARBA00022603"/>
    </source>
</evidence>
<dbReference type="Pfam" id="PF02511">
    <property type="entry name" value="Thy1"/>
    <property type="match status" value="2"/>
</dbReference>
<dbReference type="Proteomes" id="UP000000771">
    <property type="component" value="Chromosome"/>
</dbReference>
<dbReference type="GO" id="GO:0050797">
    <property type="term" value="F:thymidylate synthase (FAD) activity"/>
    <property type="evidence" value="ECO:0007669"/>
    <property type="project" value="InterPro"/>
</dbReference>
<keyword evidence="1" id="KW-0489">Methyltransferase</keyword>
<keyword evidence="6" id="KW-1185">Reference proteome</keyword>
<dbReference type="PANTHER" id="PTHR34934:SF1">
    <property type="entry name" value="FLAVIN-DEPENDENT THYMIDYLATE SYNTHASE"/>
    <property type="match status" value="1"/>
</dbReference>
<dbReference type="GO" id="GO:0070402">
    <property type="term" value="F:NADPH binding"/>
    <property type="evidence" value="ECO:0007669"/>
    <property type="project" value="TreeGrafter"/>
</dbReference>
<evidence type="ECO:0000256" key="3">
    <source>
        <dbReference type="ARBA" id="ARBA00022727"/>
    </source>
</evidence>
<evidence type="ECO:0000256" key="2">
    <source>
        <dbReference type="ARBA" id="ARBA00022630"/>
    </source>
</evidence>
<dbReference type="GO" id="GO:0050660">
    <property type="term" value="F:flavin adenine dinucleotide binding"/>
    <property type="evidence" value="ECO:0007669"/>
    <property type="project" value="InterPro"/>
</dbReference>
<dbReference type="PANTHER" id="PTHR34934">
    <property type="entry name" value="FLAVIN-DEPENDENT THYMIDYLATE SYNTHASE"/>
    <property type="match status" value="1"/>
</dbReference>
<dbReference type="GO" id="GO:0006231">
    <property type="term" value="P:dTMP biosynthetic process"/>
    <property type="evidence" value="ECO:0007669"/>
    <property type="project" value="InterPro"/>
</dbReference>
<organism evidence="5 6">
    <name type="scientific">Acidimicrobium ferrooxidans (strain DSM 10331 / JCM 15462 / NBRC 103882 / ICP)</name>
    <dbReference type="NCBI Taxonomy" id="525909"/>
    <lineage>
        <taxon>Bacteria</taxon>
        <taxon>Bacillati</taxon>
        <taxon>Actinomycetota</taxon>
        <taxon>Acidimicrobiia</taxon>
        <taxon>Acidimicrobiales</taxon>
        <taxon>Acidimicrobiaceae</taxon>
        <taxon>Acidimicrobium</taxon>
    </lineage>
</organism>
<dbReference type="STRING" id="525909.Afer_0919"/>
<dbReference type="RefSeq" id="WP_015798353.1">
    <property type="nucleotide sequence ID" value="NC_013124.1"/>
</dbReference>
<reference evidence="5 6" key="1">
    <citation type="journal article" date="2009" name="Stand. Genomic Sci.">
        <title>Complete genome sequence of Acidimicrobium ferrooxidans type strain (ICP).</title>
        <authorList>
            <person name="Clum A."/>
            <person name="Nolan M."/>
            <person name="Lang E."/>
            <person name="Glavina Del Rio T."/>
            <person name="Tice H."/>
            <person name="Copeland A."/>
            <person name="Cheng J.F."/>
            <person name="Lucas S."/>
            <person name="Chen F."/>
            <person name="Bruce D."/>
            <person name="Goodwin L."/>
            <person name="Pitluck S."/>
            <person name="Ivanova N."/>
            <person name="Mavrommatis K."/>
            <person name="Mikhailova N."/>
            <person name="Pati A."/>
            <person name="Chen A."/>
            <person name="Palaniappan K."/>
            <person name="Goker M."/>
            <person name="Spring S."/>
            <person name="Land M."/>
            <person name="Hauser L."/>
            <person name="Chang Y.J."/>
            <person name="Jeffries C.C."/>
            <person name="Chain P."/>
            <person name="Bristow J."/>
            <person name="Eisen J.A."/>
            <person name="Markowitz V."/>
            <person name="Hugenholtz P."/>
            <person name="Kyrpides N.C."/>
            <person name="Klenk H.P."/>
            <person name="Lapidus A."/>
        </authorList>
    </citation>
    <scope>NUCLEOTIDE SEQUENCE [LARGE SCALE GENOMIC DNA]</scope>
    <source>
        <strain evidence="6">DSM 10331 / JCM 15462 / NBRC 103882 / ICP</strain>
    </source>
</reference>
<sequence length="532" mass="58230">MASYLPEQFDEAERARLAPFVTDVDGRVFGLVGLDEEVVAALFARYSRTSRSLRRTLLEEFAPRVEDAVRAGVGRERTEALLARVIGEYGDDSVAQLAVVHFAIEQIPALLARRIERGRLAAYLEQSTRYVPLATRRSDGSWPAYVPDGLAPRAARAYDEAIEASFRAYAAVLEAVEDHLAKLDPPADAPARRAQRAAALDAARGLLPLAVLTNVGVVASAQAAERLVWRLRADATPGASEVADEIARVLGVLVPGLTQRMDRPDRGGRMVEYLRETRGGVEVPWHWNTAIVEPSVRIVRADEDAERRVAAWMLFERGEVDSVDQGLAAVEARGEEGLDALFVAGVGHRANRRHLPGRPFEAAVYELEITCDIGAFRDLARHRILTLLEPPLVPGRGFALSDLVVDAGVAPLVLEHWERLGPLVASVVAEAGPSVGRLLLPFATQIRFAVVVNARELMHLVELRSQPQGHPVYRRIAIEAWRALEAVGHRRIAGAMEFVDTEGYTVGRLAAERRSEVRSMQSGRISGADPLS</sequence>
<name>C7LYQ6_ACIFD</name>
<protein>
    <submittedName>
        <fullName evidence="5">Thymidylate synthase complementing protein ThyX</fullName>
    </submittedName>
</protein>
<dbReference type="GO" id="GO:0032259">
    <property type="term" value="P:methylation"/>
    <property type="evidence" value="ECO:0007669"/>
    <property type="project" value="UniProtKB-KW"/>
</dbReference>
<accession>C7LYQ6</accession>
<dbReference type="InterPro" id="IPR003669">
    <property type="entry name" value="Thymidylate_synthase_ThyX"/>
</dbReference>
<dbReference type="AlphaFoldDB" id="C7LYQ6"/>
<dbReference type="GO" id="GO:0004799">
    <property type="term" value="F:thymidylate synthase activity"/>
    <property type="evidence" value="ECO:0007669"/>
    <property type="project" value="TreeGrafter"/>
</dbReference>
<dbReference type="EMBL" id="CP001631">
    <property type="protein sequence ID" value="ACU53864.1"/>
    <property type="molecule type" value="Genomic_DNA"/>
</dbReference>
<evidence type="ECO:0000256" key="4">
    <source>
        <dbReference type="ARBA" id="ARBA00022827"/>
    </source>
</evidence>
<dbReference type="HOGENOM" id="CLU_024745_0_0_11"/>
<dbReference type="PROSITE" id="PS51331">
    <property type="entry name" value="THYX"/>
    <property type="match status" value="2"/>
</dbReference>
<dbReference type="SUPFAM" id="SSF69796">
    <property type="entry name" value="Thymidylate synthase-complementing protein Thy1"/>
    <property type="match status" value="2"/>
</dbReference>
<proteinExistence type="predicted"/>
<keyword evidence="3" id="KW-0545">Nucleotide biosynthesis</keyword>
<keyword evidence="2" id="KW-0285">Flavoprotein</keyword>
<gene>
    <name evidence="5" type="ordered locus">Afer_0919</name>
</gene>
<dbReference type="eggNOG" id="COG1351">
    <property type="taxonomic scope" value="Bacteria"/>
</dbReference>
<dbReference type="Gene3D" id="3.30.1360.170">
    <property type="match status" value="2"/>
</dbReference>
<dbReference type="InterPro" id="IPR036098">
    <property type="entry name" value="Thymidylate_synthase_ThyX_sf"/>
</dbReference>
<dbReference type="KEGG" id="afo:Afer_0919"/>
<keyword evidence="4" id="KW-0274">FAD</keyword>
<dbReference type="CDD" id="cd20175">
    <property type="entry name" value="ThyX"/>
    <property type="match status" value="1"/>
</dbReference>
<keyword evidence="1" id="KW-0808">Transferase</keyword>